<dbReference type="AlphaFoldDB" id="A0A6S6PN87"/>
<dbReference type="EMBL" id="AP023326">
    <property type="protein sequence ID" value="BCI68135.1"/>
    <property type="molecule type" value="Genomic_DNA"/>
</dbReference>
<reference evidence="1 2" key="1">
    <citation type="submission" date="2020-07" db="EMBL/GenBank/DDBJ databases">
        <title>Complete Genome Sequence of an acetic acid bacterium, Acetobacter aceti JCM20276.</title>
        <authorList>
            <person name="Hirose Y."/>
            <person name="Mihara H."/>
        </authorList>
    </citation>
    <scope>NUCLEOTIDE SEQUENCE [LARGE SCALE GENOMIC DNA]</scope>
    <source>
        <strain evidence="1 2">JCM20276</strain>
    </source>
</reference>
<organism evidence="1 2">
    <name type="scientific">Acetobacter aceti</name>
    <dbReference type="NCBI Taxonomy" id="435"/>
    <lineage>
        <taxon>Bacteria</taxon>
        <taxon>Pseudomonadati</taxon>
        <taxon>Pseudomonadota</taxon>
        <taxon>Alphaproteobacteria</taxon>
        <taxon>Acetobacterales</taxon>
        <taxon>Acetobacteraceae</taxon>
        <taxon>Acetobacter</taxon>
        <taxon>Acetobacter subgen. Acetobacter</taxon>
    </lineage>
</organism>
<dbReference type="Proteomes" id="UP000515220">
    <property type="component" value="Chromosome"/>
</dbReference>
<sequence length="54" mass="6155">MSEMHEGTLKLITRDKKWVVLDLGSTEMLLTRDQAIRLSNALKEVALRVRGSDE</sequence>
<evidence type="ECO:0000313" key="2">
    <source>
        <dbReference type="Proteomes" id="UP000515220"/>
    </source>
</evidence>
<accession>A0A6S6PN87</accession>
<name>A0A6S6PN87_ACEAC</name>
<dbReference type="RefSeq" id="WP_180952797.1">
    <property type="nucleotide sequence ID" value="NZ_AP023326.1"/>
</dbReference>
<evidence type="ECO:0000313" key="1">
    <source>
        <dbReference type="EMBL" id="BCI68135.1"/>
    </source>
</evidence>
<gene>
    <name evidence="1" type="ORF">AAJCM20276_27590</name>
</gene>
<protein>
    <submittedName>
        <fullName evidence="1">Uncharacterized protein</fullName>
    </submittedName>
</protein>
<proteinExistence type="predicted"/>